<evidence type="ECO:0000259" key="1">
    <source>
        <dbReference type="PROSITE" id="PS51677"/>
    </source>
</evidence>
<dbReference type="GO" id="GO:0016810">
    <property type="term" value="F:hydrolase activity, acting on carbon-nitrogen (but not peptide) bonds"/>
    <property type="evidence" value="ECO:0007669"/>
    <property type="project" value="InterPro"/>
</dbReference>
<evidence type="ECO:0000313" key="2">
    <source>
        <dbReference type="EMBL" id="SMC58874.1"/>
    </source>
</evidence>
<dbReference type="Pfam" id="PF01522">
    <property type="entry name" value="Polysacc_deac_1"/>
    <property type="match status" value="1"/>
</dbReference>
<dbReference type="PROSITE" id="PS51257">
    <property type="entry name" value="PROKAR_LIPOPROTEIN"/>
    <property type="match status" value="1"/>
</dbReference>
<dbReference type="GO" id="GO:0005975">
    <property type="term" value="P:carbohydrate metabolic process"/>
    <property type="evidence" value="ECO:0007669"/>
    <property type="project" value="InterPro"/>
</dbReference>
<evidence type="ECO:0000313" key="3">
    <source>
        <dbReference type="Proteomes" id="UP000192756"/>
    </source>
</evidence>
<dbReference type="STRING" id="151894.SAMN04488524_1340"/>
<dbReference type="Gene3D" id="3.20.20.370">
    <property type="entry name" value="Glycoside hydrolase/deacetylase"/>
    <property type="match status" value="1"/>
</dbReference>
<dbReference type="InterPro" id="IPR002509">
    <property type="entry name" value="NODB_dom"/>
</dbReference>
<dbReference type="InterPro" id="IPR050248">
    <property type="entry name" value="Polysacc_deacetylase_ArnD"/>
</dbReference>
<dbReference type="Proteomes" id="UP000192756">
    <property type="component" value="Unassembled WGS sequence"/>
</dbReference>
<dbReference type="PANTHER" id="PTHR10587">
    <property type="entry name" value="GLYCOSYL TRANSFERASE-RELATED"/>
    <property type="match status" value="1"/>
</dbReference>
<proteinExistence type="predicted"/>
<dbReference type="SUPFAM" id="SSF88713">
    <property type="entry name" value="Glycoside hydrolase/deacetylase"/>
    <property type="match status" value="1"/>
</dbReference>
<gene>
    <name evidence="2" type="ORF">SAMN04488524_1340</name>
</gene>
<protein>
    <submittedName>
        <fullName evidence="2">Peptidoglycan/xylan/chitin deacetylase, PgdA/CDA1 family</fullName>
    </submittedName>
</protein>
<dbReference type="AlphaFoldDB" id="A0A1W2AE15"/>
<reference evidence="3" key="1">
    <citation type="submission" date="2017-04" db="EMBL/GenBank/DDBJ databases">
        <authorList>
            <person name="Varghese N."/>
            <person name="Submissions S."/>
        </authorList>
    </citation>
    <scope>NUCLEOTIDE SEQUENCE [LARGE SCALE GENOMIC DNA]</scope>
    <source>
        <strain evidence="3">DSM 12126</strain>
    </source>
</reference>
<keyword evidence="3" id="KW-1185">Reference proteome</keyword>
<dbReference type="EMBL" id="FWXT01000001">
    <property type="protein sequence ID" value="SMC58874.1"/>
    <property type="molecule type" value="Genomic_DNA"/>
</dbReference>
<accession>A0A1W2AE15</accession>
<sequence>MTRFSKYIVVFAGILMSSCTQQIWAQVQTDRGAIVRGNTSVKRLSLVFTGDEFGDGIGFIAKALKRERVLGSFFLTGNFYRDKHFKRGVQQLIRDGNYLGSHSDKHLLYCDWVKRDSLLVTKQQFEHDLAAAYTELKQLNIDKKQAAYFLPPYEWYNEQIASWTKELDLQLINFTPGTRSAADYTYPEMGVRYVDSKQIMQSILDYEQKSRNGLNGFILLVHIGTDPRRKDKFYMKLPELITTLKNKGYSFVKIDDLLKIGF</sequence>
<feature type="domain" description="NodB homology" evidence="1">
    <location>
        <begin position="42"/>
        <end position="252"/>
    </location>
</feature>
<dbReference type="CDD" id="cd10917">
    <property type="entry name" value="CE4_NodB_like_6s_7s"/>
    <property type="match status" value="1"/>
</dbReference>
<organism evidence="2 3">
    <name type="scientific">Pedobacter africanus</name>
    <dbReference type="NCBI Taxonomy" id="151894"/>
    <lineage>
        <taxon>Bacteria</taxon>
        <taxon>Pseudomonadati</taxon>
        <taxon>Bacteroidota</taxon>
        <taxon>Sphingobacteriia</taxon>
        <taxon>Sphingobacteriales</taxon>
        <taxon>Sphingobacteriaceae</taxon>
        <taxon>Pedobacter</taxon>
    </lineage>
</organism>
<dbReference type="OrthoDB" id="837450at2"/>
<dbReference type="InterPro" id="IPR011330">
    <property type="entry name" value="Glyco_hydro/deAcase_b/a-brl"/>
</dbReference>
<name>A0A1W2AE15_9SPHI</name>
<dbReference type="PROSITE" id="PS51677">
    <property type="entry name" value="NODB"/>
    <property type="match status" value="1"/>
</dbReference>